<dbReference type="EMBL" id="JBBEGN010000007">
    <property type="protein sequence ID" value="MEJ2869393.1"/>
    <property type="molecule type" value="Genomic_DNA"/>
</dbReference>
<evidence type="ECO:0000256" key="2">
    <source>
        <dbReference type="ARBA" id="ARBA00022448"/>
    </source>
</evidence>
<evidence type="ECO:0000256" key="5">
    <source>
        <dbReference type="SAM" id="SignalP"/>
    </source>
</evidence>
<dbReference type="SUPFAM" id="SSF53822">
    <property type="entry name" value="Periplasmic binding protein-like I"/>
    <property type="match status" value="1"/>
</dbReference>
<dbReference type="Pfam" id="PF13458">
    <property type="entry name" value="Peripla_BP_6"/>
    <property type="match status" value="1"/>
</dbReference>
<evidence type="ECO:0000256" key="3">
    <source>
        <dbReference type="ARBA" id="ARBA00022729"/>
    </source>
</evidence>
<dbReference type="InterPro" id="IPR000709">
    <property type="entry name" value="Leu_Ile_Val-bd"/>
</dbReference>
<feature type="signal peptide" evidence="5">
    <location>
        <begin position="1"/>
        <end position="22"/>
    </location>
</feature>
<evidence type="ECO:0000313" key="7">
    <source>
        <dbReference type="EMBL" id="MEJ2869393.1"/>
    </source>
</evidence>
<keyword evidence="4" id="KW-0029">Amino-acid transport</keyword>
<evidence type="ECO:0000256" key="1">
    <source>
        <dbReference type="ARBA" id="ARBA00010062"/>
    </source>
</evidence>
<comment type="similarity">
    <text evidence="1">Belongs to the leucine-binding protein family.</text>
</comment>
<feature type="chain" id="PRO_5045530844" evidence="5">
    <location>
        <begin position="23"/>
        <end position="401"/>
    </location>
</feature>
<dbReference type="PANTHER" id="PTHR47151:SF2">
    <property type="entry name" value="AMINO ACID BINDING PROTEIN"/>
    <property type="match status" value="1"/>
</dbReference>
<protein>
    <submittedName>
        <fullName evidence="7">Branched-chain amino acid ABC transporter substrate-binding protein</fullName>
    </submittedName>
</protein>
<reference evidence="7 8" key="1">
    <citation type="submission" date="2024-03" db="EMBL/GenBank/DDBJ databases">
        <title>Actinomycetospora sp. OC33-EN08, a novel actinomycete isolated from wild orchid (Aerides multiflora).</title>
        <authorList>
            <person name="Suriyachadkun C."/>
        </authorList>
    </citation>
    <scope>NUCLEOTIDE SEQUENCE [LARGE SCALE GENOMIC DNA]</scope>
    <source>
        <strain evidence="7 8">OC33-EN08</strain>
    </source>
</reference>
<name>A0ABU8MSH4_9PSEU</name>
<dbReference type="Proteomes" id="UP001385809">
    <property type="component" value="Unassembled WGS sequence"/>
</dbReference>
<organism evidence="7 8">
    <name type="scientific">Actinomycetospora aurantiaca</name>
    <dbReference type="NCBI Taxonomy" id="3129233"/>
    <lineage>
        <taxon>Bacteria</taxon>
        <taxon>Bacillati</taxon>
        <taxon>Actinomycetota</taxon>
        <taxon>Actinomycetes</taxon>
        <taxon>Pseudonocardiales</taxon>
        <taxon>Pseudonocardiaceae</taxon>
        <taxon>Actinomycetospora</taxon>
    </lineage>
</organism>
<evidence type="ECO:0000313" key="8">
    <source>
        <dbReference type="Proteomes" id="UP001385809"/>
    </source>
</evidence>
<keyword evidence="2" id="KW-0813">Transport</keyword>
<evidence type="ECO:0000256" key="4">
    <source>
        <dbReference type="ARBA" id="ARBA00022970"/>
    </source>
</evidence>
<dbReference type="InterPro" id="IPR028082">
    <property type="entry name" value="Peripla_BP_I"/>
</dbReference>
<dbReference type="Gene3D" id="3.40.50.2300">
    <property type="match status" value="2"/>
</dbReference>
<keyword evidence="8" id="KW-1185">Reference proteome</keyword>
<keyword evidence="3 5" id="KW-0732">Signal</keyword>
<gene>
    <name evidence="7" type="ORF">WCD74_16575</name>
</gene>
<proteinExistence type="inferred from homology"/>
<feature type="domain" description="Leucine-binding protein" evidence="6">
    <location>
        <begin position="37"/>
        <end position="390"/>
    </location>
</feature>
<dbReference type="CDD" id="cd06342">
    <property type="entry name" value="PBP1_ABC_LIVBP-like"/>
    <property type="match status" value="1"/>
</dbReference>
<dbReference type="PRINTS" id="PR00337">
    <property type="entry name" value="LEUILEVALBP"/>
</dbReference>
<sequence>MRRSAALAAVAVAAAFTLTACGAAGSSPGACDTDQGTLTLGLVAPLSGELASVGAGMRNGADLAVREANDQCAVPGYRLVLDARDDRADPATGVEAARALVANPDLIGVVGTYNSSTAQAVQPVLGDAGVVQVSPGNTNISLTRGANPVTAPLRQYQTYFRVVATDAVQGPLAANHLAATGRTRVAVVSDGNTYGEGIATEFVKQFQTRGGQVVLRQTLPAAAPAAARDAAVAAVRAARPQAVFYGGEYPAGGPLSEALAGEAGPVMGGDGMVNPGYAAAGGREGDLGTSVGAPPETLPGARAFVQAYRQAGYREDFGEYGAFSYDAANVVLGAVGSVVTGRGGGEWSTDQRPAVDQAVQSWDADGVTGNISFDRFGDVGSDSVTVYRLVGGRWIPERTQP</sequence>
<dbReference type="PANTHER" id="PTHR47151">
    <property type="entry name" value="LEU/ILE/VAL-BINDING ABC TRANSPORTER SUBUNIT"/>
    <property type="match status" value="1"/>
</dbReference>
<evidence type="ECO:0000259" key="6">
    <source>
        <dbReference type="Pfam" id="PF13458"/>
    </source>
</evidence>
<dbReference type="RefSeq" id="WP_337695963.1">
    <property type="nucleotide sequence ID" value="NZ_JBBEGN010000007.1"/>
</dbReference>
<accession>A0ABU8MSH4</accession>
<comment type="caution">
    <text evidence="7">The sequence shown here is derived from an EMBL/GenBank/DDBJ whole genome shotgun (WGS) entry which is preliminary data.</text>
</comment>
<dbReference type="PROSITE" id="PS51257">
    <property type="entry name" value="PROKAR_LIPOPROTEIN"/>
    <property type="match status" value="1"/>
</dbReference>
<dbReference type="InterPro" id="IPR028081">
    <property type="entry name" value="Leu-bd"/>
</dbReference>